<evidence type="ECO:0000313" key="3">
    <source>
        <dbReference type="Proteomes" id="UP001548590"/>
    </source>
</evidence>
<proteinExistence type="predicted"/>
<sequence length="121" mass="13207">MISLLAVLVLGLIAGGVWHVWSRQQASRSWPAVEGEIVSARIVESDDGSNNGEGSRRFTVEVGYTYTVAGQSYRGTRIRYAHQGHRERSKAEAELAGYAPGRRVKVFHDPADPAQSVLVQG</sequence>
<accession>A0ABV2CP85</accession>
<feature type="domain" description="DUF3592" evidence="1">
    <location>
        <begin position="33"/>
        <end position="120"/>
    </location>
</feature>
<dbReference type="EMBL" id="JBEWLZ010000003">
    <property type="protein sequence ID" value="MET1489725.1"/>
    <property type="molecule type" value="Genomic_DNA"/>
</dbReference>
<gene>
    <name evidence="2" type="ORF">ABVT11_07785</name>
</gene>
<dbReference type="InterPro" id="IPR021994">
    <property type="entry name" value="DUF3592"/>
</dbReference>
<evidence type="ECO:0000259" key="1">
    <source>
        <dbReference type="Pfam" id="PF12158"/>
    </source>
</evidence>
<keyword evidence="3" id="KW-1185">Reference proteome</keyword>
<dbReference type="Proteomes" id="UP001548590">
    <property type="component" value="Unassembled WGS sequence"/>
</dbReference>
<name>A0ABV2CP85_9RHOO</name>
<organism evidence="2 3">
    <name type="scientific">Uliginosibacterium paludis</name>
    <dbReference type="NCBI Taxonomy" id="1615952"/>
    <lineage>
        <taxon>Bacteria</taxon>
        <taxon>Pseudomonadati</taxon>
        <taxon>Pseudomonadota</taxon>
        <taxon>Betaproteobacteria</taxon>
        <taxon>Rhodocyclales</taxon>
        <taxon>Zoogloeaceae</taxon>
        <taxon>Uliginosibacterium</taxon>
    </lineage>
</organism>
<dbReference type="Pfam" id="PF12158">
    <property type="entry name" value="DUF3592"/>
    <property type="match status" value="1"/>
</dbReference>
<comment type="caution">
    <text evidence="2">The sequence shown here is derived from an EMBL/GenBank/DDBJ whole genome shotgun (WGS) entry which is preliminary data.</text>
</comment>
<dbReference type="RefSeq" id="WP_345924994.1">
    <property type="nucleotide sequence ID" value="NZ_JBDIVF010000002.1"/>
</dbReference>
<reference evidence="2 3" key="1">
    <citation type="submission" date="2024-07" db="EMBL/GenBank/DDBJ databases">
        <title>Uliginosibacterium paludis KCTC:42655.</title>
        <authorList>
            <person name="Kim M.K."/>
        </authorList>
    </citation>
    <scope>NUCLEOTIDE SEQUENCE [LARGE SCALE GENOMIC DNA]</scope>
    <source>
        <strain evidence="2 3">KCTC 42655</strain>
    </source>
</reference>
<protein>
    <submittedName>
        <fullName evidence="2">DUF3592 domain-containing protein</fullName>
    </submittedName>
</protein>
<evidence type="ECO:0000313" key="2">
    <source>
        <dbReference type="EMBL" id="MET1489725.1"/>
    </source>
</evidence>